<gene>
    <name evidence="1" type="ORF">LEP1GSC194_0778</name>
</gene>
<evidence type="ECO:0000313" key="1">
    <source>
        <dbReference type="EMBL" id="EMJ94652.1"/>
    </source>
</evidence>
<evidence type="ECO:0000313" key="2">
    <source>
        <dbReference type="Proteomes" id="UP000011988"/>
    </source>
</evidence>
<reference evidence="1 2" key="1">
    <citation type="submission" date="2013-01" db="EMBL/GenBank/DDBJ databases">
        <authorList>
            <person name="Harkins D.M."/>
            <person name="Durkin A.S."/>
            <person name="Brinkac L.M."/>
            <person name="Haft D.H."/>
            <person name="Selengut J.D."/>
            <person name="Sanka R."/>
            <person name="DePew J."/>
            <person name="Purushe J."/>
            <person name="Galloway R.L."/>
            <person name="Vinetz J.M."/>
            <person name="Sutton G.G."/>
            <person name="Nierman W.C."/>
            <person name="Fouts D.E."/>
        </authorList>
    </citation>
    <scope>NUCLEOTIDE SEQUENCE [LARGE SCALE GENOMIC DNA]</scope>
    <source>
        <strain evidence="1 2">79601</strain>
    </source>
</reference>
<dbReference type="Proteomes" id="UP000011988">
    <property type="component" value="Unassembled WGS sequence"/>
</dbReference>
<proteinExistence type="predicted"/>
<accession>M6CRS8</accession>
<sequence>MVSFRIRFLLEFPQLQSVRKSNRTPNVLGDHSLNGIKISFASF</sequence>
<dbReference type="AlphaFoldDB" id="M6CRS8"/>
<protein>
    <submittedName>
        <fullName evidence="1">Uncharacterized protein</fullName>
    </submittedName>
</protein>
<comment type="caution">
    <text evidence="1">The sequence shown here is derived from an EMBL/GenBank/DDBJ whole genome shotgun (WGS) entry which is preliminary data.</text>
</comment>
<dbReference type="EMBL" id="ANIK01000047">
    <property type="protein sequence ID" value="EMJ94652.1"/>
    <property type="molecule type" value="Genomic_DNA"/>
</dbReference>
<name>M6CRS8_9LEPT</name>
<organism evidence="1 2">
    <name type="scientific">Leptospira alstonii serovar Sichuan str. 79601</name>
    <dbReference type="NCBI Taxonomy" id="1218565"/>
    <lineage>
        <taxon>Bacteria</taxon>
        <taxon>Pseudomonadati</taxon>
        <taxon>Spirochaetota</taxon>
        <taxon>Spirochaetia</taxon>
        <taxon>Leptospirales</taxon>
        <taxon>Leptospiraceae</taxon>
        <taxon>Leptospira</taxon>
    </lineage>
</organism>